<proteinExistence type="predicted"/>
<dbReference type="GO" id="GO:0030424">
    <property type="term" value="C:axon"/>
    <property type="evidence" value="ECO:0007669"/>
    <property type="project" value="TreeGrafter"/>
</dbReference>
<dbReference type="AlphaFoldDB" id="A0A6J1Q3G3"/>
<dbReference type="PANTHER" id="PTHR21143:SF133">
    <property type="entry name" value="GUSTATORY AND PHEROMONE RECEPTOR 32A-RELATED"/>
    <property type="match status" value="1"/>
</dbReference>
<dbReference type="OrthoDB" id="7678431at2759"/>
<dbReference type="Proteomes" id="UP000504618">
    <property type="component" value="Unplaced"/>
</dbReference>
<gene>
    <name evidence="10" type="primary">LOC112457298</name>
</gene>
<dbReference type="RefSeq" id="XP_024876011.1">
    <property type="nucleotide sequence ID" value="XM_025020243.1"/>
</dbReference>
<dbReference type="GO" id="GO:0050909">
    <property type="term" value="P:sensory perception of taste"/>
    <property type="evidence" value="ECO:0007669"/>
    <property type="project" value="InterPro"/>
</dbReference>
<evidence type="ECO:0000256" key="7">
    <source>
        <dbReference type="ARBA" id="ARBA00023224"/>
    </source>
</evidence>
<keyword evidence="2" id="KW-1003">Cell membrane</keyword>
<keyword evidence="4 8" id="KW-1133">Transmembrane helix</keyword>
<dbReference type="InterPro" id="IPR013604">
    <property type="entry name" value="7TM_chemorcpt"/>
</dbReference>
<keyword evidence="6 10" id="KW-0675">Receptor</keyword>
<evidence type="ECO:0000256" key="2">
    <source>
        <dbReference type="ARBA" id="ARBA00022475"/>
    </source>
</evidence>
<reference evidence="10" key="1">
    <citation type="submission" date="2025-08" db="UniProtKB">
        <authorList>
            <consortium name="RefSeq"/>
        </authorList>
    </citation>
    <scope>IDENTIFICATION</scope>
    <source>
        <tissue evidence="10">Whole body</tissue>
    </source>
</reference>
<evidence type="ECO:0000256" key="5">
    <source>
        <dbReference type="ARBA" id="ARBA00023136"/>
    </source>
</evidence>
<keyword evidence="7" id="KW-0807">Transducer</keyword>
<evidence type="ECO:0000313" key="9">
    <source>
        <dbReference type="Proteomes" id="UP000504618"/>
    </source>
</evidence>
<sequence length="213" mass="24713">MRFQKINTLINNAVLYANESNAFKIYNRYDNTSIAFVMANYKNRKDMIMHHIQTLRHLHLEITRIGRQTNRTFCFVLLLELAVHFTIITSTTYCLHGAFFGQLRVTLDNEKIISMAIWACIYSFKIILINSLCSSVSTEAYKTGEIIQSFEGSIMDDDMKEEIQQFTQQIMLNSLHFTCTGFFSIDNSLTGKFFTTVLKYVVILIQFSTQNDM</sequence>
<accession>A0A6J1Q3G3</accession>
<dbReference type="GO" id="GO:0008049">
    <property type="term" value="P:male courtship behavior"/>
    <property type="evidence" value="ECO:0007669"/>
    <property type="project" value="TreeGrafter"/>
</dbReference>
<organism evidence="9 10">
    <name type="scientific">Temnothorax curvispinosus</name>
    <dbReference type="NCBI Taxonomy" id="300111"/>
    <lineage>
        <taxon>Eukaryota</taxon>
        <taxon>Metazoa</taxon>
        <taxon>Ecdysozoa</taxon>
        <taxon>Arthropoda</taxon>
        <taxon>Hexapoda</taxon>
        <taxon>Insecta</taxon>
        <taxon>Pterygota</taxon>
        <taxon>Neoptera</taxon>
        <taxon>Endopterygota</taxon>
        <taxon>Hymenoptera</taxon>
        <taxon>Apocrita</taxon>
        <taxon>Aculeata</taxon>
        <taxon>Formicoidea</taxon>
        <taxon>Formicidae</taxon>
        <taxon>Myrmicinae</taxon>
        <taxon>Temnothorax</taxon>
    </lineage>
</organism>
<feature type="transmembrane region" description="Helical" evidence="8">
    <location>
        <begin position="112"/>
        <end position="133"/>
    </location>
</feature>
<dbReference type="Pfam" id="PF08395">
    <property type="entry name" value="7tm_7"/>
    <property type="match status" value="1"/>
</dbReference>
<evidence type="ECO:0000256" key="3">
    <source>
        <dbReference type="ARBA" id="ARBA00022692"/>
    </source>
</evidence>
<dbReference type="GO" id="GO:0005886">
    <property type="term" value="C:plasma membrane"/>
    <property type="evidence" value="ECO:0007669"/>
    <property type="project" value="UniProtKB-SubCell"/>
</dbReference>
<protein>
    <submittedName>
        <fullName evidence="10">Gustatory receptor 28b</fullName>
    </submittedName>
</protein>
<evidence type="ECO:0000256" key="1">
    <source>
        <dbReference type="ARBA" id="ARBA00004651"/>
    </source>
</evidence>
<evidence type="ECO:0000256" key="4">
    <source>
        <dbReference type="ARBA" id="ARBA00022989"/>
    </source>
</evidence>
<evidence type="ECO:0000313" key="10">
    <source>
        <dbReference type="RefSeq" id="XP_024876011.1"/>
    </source>
</evidence>
<evidence type="ECO:0000256" key="8">
    <source>
        <dbReference type="SAM" id="Phobius"/>
    </source>
</evidence>
<keyword evidence="5 8" id="KW-0472">Membrane</keyword>
<dbReference type="GO" id="GO:0030425">
    <property type="term" value="C:dendrite"/>
    <property type="evidence" value="ECO:0007669"/>
    <property type="project" value="TreeGrafter"/>
</dbReference>
<dbReference type="GeneID" id="112457298"/>
<dbReference type="GO" id="GO:0007165">
    <property type="term" value="P:signal transduction"/>
    <property type="evidence" value="ECO:0007669"/>
    <property type="project" value="UniProtKB-KW"/>
</dbReference>
<dbReference type="PANTHER" id="PTHR21143">
    <property type="entry name" value="INVERTEBRATE GUSTATORY RECEPTOR"/>
    <property type="match status" value="1"/>
</dbReference>
<dbReference type="GO" id="GO:0007635">
    <property type="term" value="P:chemosensory behavior"/>
    <property type="evidence" value="ECO:0007669"/>
    <property type="project" value="TreeGrafter"/>
</dbReference>
<name>A0A6J1Q3G3_9HYME</name>
<evidence type="ECO:0000256" key="6">
    <source>
        <dbReference type="ARBA" id="ARBA00023170"/>
    </source>
</evidence>
<comment type="subcellular location">
    <subcellularLocation>
        <location evidence="1">Cell membrane</location>
        <topology evidence="1">Multi-pass membrane protein</topology>
    </subcellularLocation>
</comment>
<dbReference type="GO" id="GO:0043025">
    <property type="term" value="C:neuronal cell body"/>
    <property type="evidence" value="ECO:0007669"/>
    <property type="project" value="TreeGrafter"/>
</dbReference>
<feature type="transmembrane region" description="Helical" evidence="8">
    <location>
        <begin position="73"/>
        <end position="100"/>
    </location>
</feature>
<keyword evidence="3 8" id="KW-0812">Transmembrane</keyword>
<keyword evidence="9" id="KW-1185">Reference proteome</keyword>